<protein>
    <submittedName>
        <fullName evidence="4">Uncharacterized protein LOC136074185</fullName>
    </submittedName>
</protein>
<gene>
    <name evidence="4" type="primary">LOC136074185</name>
</gene>
<accession>A0ABM4B191</accession>
<feature type="region of interest" description="Disordered" evidence="2">
    <location>
        <begin position="556"/>
        <end position="590"/>
    </location>
</feature>
<proteinExistence type="predicted"/>
<feature type="coiled-coil region" evidence="1">
    <location>
        <begin position="208"/>
        <end position="235"/>
    </location>
</feature>
<evidence type="ECO:0000313" key="3">
    <source>
        <dbReference type="Proteomes" id="UP001652625"/>
    </source>
</evidence>
<name>A0ABM4B191_HYDVU</name>
<reference evidence="3" key="1">
    <citation type="submission" date="2025-05" db="UniProtKB">
        <authorList>
            <consortium name="RefSeq"/>
        </authorList>
    </citation>
    <scope>NUCLEOTIDE SEQUENCE [LARGE SCALE GENOMIC DNA]</scope>
</reference>
<feature type="coiled-coil region" evidence="1">
    <location>
        <begin position="138"/>
        <end position="165"/>
    </location>
</feature>
<dbReference type="RefSeq" id="XP_065642561.1">
    <property type="nucleotide sequence ID" value="XM_065786489.1"/>
</dbReference>
<keyword evidence="1" id="KW-0175">Coiled coil</keyword>
<feature type="compositionally biased region" description="Polar residues" evidence="2">
    <location>
        <begin position="556"/>
        <end position="578"/>
    </location>
</feature>
<dbReference type="GeneID" id="136074185"/>
<reference evidence="4" key="2">
    <citation type="submission" date="2025-08" db="UniProtKB">
        <authorList>
            <consortium name="RefSeq"/>
        </authorList>
    </citation>
    <scope>IDENTIFICATION</scope>
</reference>
<dbReference type="PANTHER" id="PTHR46880:SF5">
    <property type="entry name" value="DUF4371 DOMAIN-CONTAINING PROTEIN"/>
    <property type="match status" value="1"/>
</dbReference>
<evidence type="ECO:0000256" key="1">
    <source>
        <dbReference type="SAM" id="Coils"/>
    </source>
</evidence>
<dbReference type="Proteomes" id="UP001652625">
    <property type="component" value="Chromosome 01"/>
</dbReference>
<dbReference type="PANTHER" id="PTHR46880">
    <property type="entry name" value="RAS-ASSOCIATING DOMAIN-CONTAINING PROTEIN"/>
    <property type="match status" value="1"/>
</dbReference>
<evidence type="ECO:0000313" key="4">
    <source>
        <dbReference type="RefSeq" id="XP_065642561.1"/>
    </source>
</evidence>
<organism evidence="3 4">
    <name type="scientific">Hydra vulgaris</name>
    <name type="common">Hydra</name>
    <name type="synonym">Hydra attenuata</name>
    <dbReference type="NCBI Taxonomy" id="6087"/>
    <lineage>
        <taxon>Eukaryota</taxon>
        <taxon>Metazoa</taxon>
        <taxon>Cnidaria</taxon>
        <taxon>Hydrozoa</taxon>
        <taxon>Hydroidolina</taxon>
        <taxon>Anthoathecata</taxon>
        <taxon>Aplanulata</taxon>
        <taxon>Hydridae</taxon>
        <taxon>Hydra</taxon>
    </lineage>
</organism>
<evidence type="ECO:0000256" key="2">
    <source>
        <dbReference type="SAM" id="MobiDB-lite"/>
    </source>
</evidence>
<keyword evidence="3" id="KW-1185">Reference proteome</keyword>
<sequence length="874" mass="99570">MDIKTPEEIKEYNFNANKDSVILVDNCYKFNEDQDWKIQNEHHKSNFYSNKDNGILINDCFEFDEENEALSTQTSKNFDSFIYGDVSSIYGDLKFKDCLKNLDIPTESELDKIIEQLPNSLKKNESSFDDSDNLYESNSSASSLLEKLESTMVQLKKENKNKLEFLGAAENYFLMESNFLPTIAQKKKVNLTVMARYGNNCSTNTDDFDLDEEDIEKMRQELKQKSQSIINLGKKQESLMPCRYIEESQQKKIASENEIDFRNCIRVSVHEFLVGDIVDSTVEKKEDAKLNITVDSMLDEMNRIMCGFDDHVFLNNHCDDKNSQFIKTSKDISNEICDIVSKKTMDSNKVNDNSINNVINNKNNEYKFRQQKMCSPIIEIKDNNEAGNQSRFLFSFIFSIFVLKIHMLRIVLSLWLKTYCEQVQINFCLHCGSVFECPLFLEKDISAINTVYYIYIIVIRALLGPPLSSVFEIMVKAAECAVTAILEKVDTTDEVFYMAFTGDTEINATRTLKNQENSNYLEISNNSNISKLKHYTANTISNNIDESKCLDPSKSLSPPIGTNNSVQLNKNDNSNLLIENNKKEKKRRKRRKKFKYNKFVRMTSEAKKIQDSKPISKNLKTFLSWGKESVIGYTEENGFVVKIWCKICARNKTEILTDALVKGVSNHSLTAFTEGTCVVTKYQVDRHLRGQSHRLAVLIDNGNSEDPGSSCIANLDMENLLTITQDNREALLKMIRTAYEMALKPSMPHSHFKTLIKCQRLNGALLLQGKDNNKAAREYISCIASAIKEKVAKIVNETNFFSILSDGSQARKTKDEKELILVRVEREGTPACFVVSLLDMNSLGGMNANTIKKAIDSIFIETGSVPLTASNTNL</sequence>